<evidence type="ECO:0000313" key="2">
    <source>
        <dbReference type="Proteomes" id="UP000593998"/>
    </source>
</evidence>
<dbReference type="AlphaFoldDB" id="A0A7L9IXU5"/>
<dbReference type="RefSeq" id="WP_192910762.1">
    <property type="nucleotide sequence ID" value="NZ_CP062789.1"/>
</dbReference>
<organism evidence="1 2">
    <name type="scientific">Janibacter indicus</name>
    <dbReference type="NCBI Taxonomy" id="857417"/>
    <lineage>
        <taxon>Bacteria</taxon>
        <taxon>Bacillati</taxon>
        <taxon>Actinomycetota</taxon>
        <taxon>Actinomycetes</taxon>
        <taxon>Micrococcales</taxon>
        <taxon>Intrasporangiaceae</taxon>
        <taxon>Janibacter</taxon>
    </lineage>
</organism>
<dbReference type="Proteomes" id="UP000593998">
    <property type="component" value="Chromosome"/>
</dbReference>
<name>A0A7L9IXU5_9MICO</name>
<evidence type="ECO:0000313" key="1">
    <source>
        <dbReference type="EMBL" id="QOK22206.1"/>
    </source>
</evidence>
<dbReference type="Pfam" id="PF00756">
    <property type="entry name" value="Esterase"/>
    <property type="match status" value="1"/>
</dbReference>
<evidence type="ECO:0008006" key="3">
    <source>
        <dbReference type="Google" id="ProtNLM"/>
    </source>
</evidence>
<gene>
    <name evidence="1" type="ORF">IGS73_14050</name>
</gene>
<sequence length="97" mass="10804">MERRRAHNPQSRVESYHGMQVNLYTGLGDLNPVNGFNLDDNEDVVAPQTLYFAQQLQAAGIPRTYRVYPEGGHNMKTWGPALDDALPRVVGHLTKAG</sequence>
<reference evidence="1 2" key="1">
    <citation type="submission" date="2020-10" db="EMBL/GenBank/DDBJ databases">
        <title>Janibacter indicus TT2 genome sequence.</title>
        <authorList>
            <person name="Lee K."/>
            <person name="Ganzorig M."/>
        </authorList>
    </citation>
    <scope>NUCLEOTIDE SEQUENCE [LARGE SCALE GENOMIC DNA]</scope>
    <source>
        <strain evidence="1 2">TT2</strain>
    </source>
</reference>
<proteinExistence type="predicted"/>
<protein>
    <recommendedName>
        <fullName evidence="3">Prolyl oligopeptidase family protein</fullName>
    </recommendedName>
</protein>
<dbReference type="InterPro" id="IPR000801">
    <property type="entry name" value="Esterase-like"/>
</dbReference>
<accession>A0A7L9IXU5</accession>
<dbReference type="Gene3D" id="3.40.50.1820">
    <property type="entry name" value="alpha/beta hydrolase"/>
    <property type="match status" value="1"/>
</dbReference>
<dbReference type="EMBL" id="CP062789">
    <property type="protein sequence ID" value="QOK22206.1"/>
    <property type="molecule type" value="Genomic_DNA"/>
</dbReference>
<dbReference type="SUPFAM" id="SSF53474">
    <property type="entry name" value="alpha/beta-Hydrolases"/>
    <property type="match status" value="1"/>
</dbReference>
<dbReference type="InterPro" id="IPR029058">
    <property type="entry name" value="AB_hydrolase_fold"/>
</dbReference>